<dbReference type="Proteomes" id="UP000664940">
    <property type="component" value="Unassembled WGS sequence"/>
</dbReference>
<name>A0A833ZJV8_9CHIR</name>
<dbReference type="AlphaFoldDB" id="A0A833ZJV8"/>
<sequence length="123" mass="13144">MKEDTRTGTLIHRNHFSKLSSCPCSSSAAPRQPASPWLACAPSPFPPTPESSAGHAWRTFPRVPRGEGSSFSFPQFHLPSPVNGTSRHGDDTSVFRALPSGSASCVVHGLSDEGRMIIVLCRG</sequence>
<gene>
    <name evidence="2" type="ORF">HJG60_012151</name>
</gene>
<feature type="region of interest" description="Disordered" evidence="1">
    <location>
        <begin position="20"/>
        <end position="93"/>
    </location>
</feature>
<reference evidence="2 3" key="1">
    <citation type="journal article" date="2020" name="Nature">
        <title>Six reference-quality genomes reveal evolution of bat adaptations.</title>
        <authorList>
            <person name="Jebb D."/>
            <person name="Huang Z."/>
            <person name="Pippel M."/>
            <person name="Hughes G.M."/>
            <person name="Lavrichenko K."/>
            <person name="Devanna P."/>
            <person name="Winkler S."/>
            <person name="Jermiin L.S."/>
            <person name="Skirmuntt E.C."/>
            <person name="Katzourakis A."/>
            <person name="Burkitt-Gray L."/>
            <person name="Ray D.A."/>
            <person name="Sullivan K.A.M."/>
            <person name="Roscito J.G."/>
            <person name="Kirilenko B.M."/>
            <person name="Davalos L.M."/>
            <person name="Corthals A.P."/>
            <person name="Power M.L."/>
            <person name="Jones G."/>
            <person name="Ransome R.D."/>
            <person name="Dechmann D.K.N."/>
            <person name="Locatelli A.G."/>
            <person name="Puechmaille S.J."/>
            <person name="Fedrigo O."/>
            <person name="Jarvis E.D."/>
            <person name="Hiller M."/>
            <person name="Vernes S.C."/>
            <person name="Myers E.W."/>
            <person name="Teeling E.C."/>
        </authorList>
    </citation>
    <scope>NUCLEOTIDE SEQUENCE [LARGE SCALE GENOMIC DNA]</scope>
    <source>
        <strain evidence="2">Bat1K_MPI-CBG_1</strain>
    </source>
</reference>
<evidence type="ECO:0000313" key="3">
    <source>
        <dbReference type="Proteomes" id="UP000664940"/>
    </source>
</evidence>
<organism evidence="2 3">
    <name type="scientific">Phyllostomus discolor</name>
    <name type="common">pale spear-nosed bat</name>
    <dbReference type="NCBI Taxonomy" id="89673"/>
    <lineage>
        <taxon>Eukaryota</taxon>
        <taxon>Metazoa</taxon>
        <taxon>Chordata</taxon>
        <taxon>Craniata</taxon>
        <taxon>Vertebrata</taxon>
        <taxon>Euteleostomi</taxon>
        <taxon>Mammalia</taxon>
        <taxon>Eutheria</taxon>
        <taxon>Laurasiatheria</taxon>
        <taxon>Chiroptera</taxon>
        <taxon>Yangochiroptera</taxon>
        <taxon>Phyllostomidae</taxon>
        <taxon>Phyllostominae</taxon>
        <taxon>Phyllostomus</taxon>
    </lineage>
</organism>
<protein>
    <submittedName>
        <fullName evidence="2">Uncharacterized protein</fullName>
    </submittedName>
</protein>
<evidence type="ECO:0000256" key="1">
    <source>
        <dbReference type="SAM" id="MobiDB-lite"/>
    </source>
</evidence>
<dbReference type="EMBL" id="JABVXQ010000008">
    <property type="protein sequence ID" value="KAF6095184.1"/>
    <property type="molecule type" value="Genomic_DNA"/>
</dbReference>
<feature type="compositionally biased region" description="Low complexity" evidence="1">
    <location>
        <begin position="20"/>
        <end position="36"/>
    </location>
</feature>
<comment type="caution">
    <text evidence="2">The sequence shown here is derived from an EMBL/GenBank/DDBJ whole genome shotgun (WGS) entry which is preliminary data.</text>
</comment>
<proteinExistence type="predicted"/>
<evidence type="ECO:0000313" key="2">
    <source>
        <dbReference type="EMBL" id="KAF6095184.1"/>
    </source>
</evidence>
<accession>A0A833ZJV8</accession>